<evidence type="ECO:0000256" key="10">
    <source>
        <dbReference type="SAM" id="Phobius"/>
    </source>
</evidence>
<dbReference type="GO" id="GO:0000981">
    <property type="term" value="F:DNA-binding transcription factor activity, RNA polymerase II-specific"/>
    <property type="evidence" value="ECO:0007669"/>
    <property type="project" value="InterPro"/>
</dbReference>
<dbReference type="GO" id="GO:0022857">
    <property type="term" value="F:transmembrane transporter activity"/>
    <property type="evidence" value="ECO:0007669"/>
    <property type="project" value="InterPro"/>
</dbReference>
<dbReference type="Gene3D" id="4.10.240.10">
    <property type="entry name" value="Zn(2)-C6 fungal-type DNA-binding domain"/>
    <property type="match status" value="1"/>
</dbReference>
<feature type="domain" description="Major facilitator superfamily (MFS) profile" evidence="12">
    <location>
        <begin position="58"/>
        <end position="494"/>
    </location>
</feature>
<dbReference type="InterPro" id="IPR036259">
    <property type="entry name" value="MFS_trans_sf"/>
</dbReference>
<feature type="transmembrane region" description="Helical" evidence="10">
    <location>
        <begin position="402"/>
        <end position="430"/>
    </location>
</feature>
<feature type="transmembrane region" description="Helical" evidence="10">
    <location>
        <begin position="471"/>
        <end position="491"/>
    </location>
</feature>
<keyword evidence="8" id="KW-0804">Transcription</keyword>
<name>A0A9Q9RYX1_FUSFU</name>
<keyword evidence="5 10" id="KW-1133">Transmembrane helix</keyword>
<keyword evidence="3" id="KW-0813">Transport</keyword>
<dbReference type="InterPro" id="IPR001138">
    <property type="entry name" value="Zn2Cys6_DnaBD"/>
</dbReference>
<dbReference type="Proteomes" id="UP000760494">
    <property type="component" value="Unassembled WGS sequence"/>
</dbReference>
<feature type="transmembrane region" description="Helical" evidence="10">
    <location>
        <begin position="371"/>
        <end position="390"/>
    </location>
</feature>
<evidence type="ECO:0000256" key="5">
    <source>
        <dbReference type="ARBA" id="ARBA00022989"/>
    </source>
</evidence>
<sequence>MNFLRNRLPAPKQDLLAKQARQQGTTDAAYKPSRISELSNESPSWYKSAARRHLYFLLFPACVVSYATSGYDGSMMNSLQTVSYWDDFFDNPRGSQLGLMSAIMSLGSICSTPIAPFVADKYGRRWGITTGSIIMIAGAILQCESTNFAMFVVSRFILGFGLSFATTASPSMVSELSHPKDRVTITAICNTCWFLGSIAAAWITYGTRVIPSTWSWRIPSLLQMAPSLIQLSTVWFLPESPRWLISNDRSEEALEALTKYHGEGVKTELVELEYEEIRAAIEQEKLSGQTTWKSMVSTKGNRYRMFLVICMGLMSQWSGNGLISYYLSRVMDTVGITNKKTQALVNGLINIWNWALALTSACFVDRVGRRPLFRISTIGMLLVFTGWTIASERFAATEAKSAGVAVMALIFVYEIFYCMAFSPLPVAYSVEVLPYSIRAKGMGVYVLATKCAVFVNQYVNPVGLDSIGWRYYLVYVAVLLVESFIAYGWFLETKGKALEEIAVIFDGEAADVTVDEPTKSKVFSAEMPTTLEQENVDRKLKRTLAPECKVPLSFLYYLSPTSKMSSSSQAKARAQARSIRKGTHSCWECRRRKIRCQFSAPDDLVCRPCGKRGSICRGQEFADESEASQLSMRHLARRLGRLEELMEKLAERSALCPSTGISTQHSPGISHVVMDELEYPDAPTIRDPVRLGTPTIPRSHYTTSSLISGTMHETTMDLAGPSGLAETLYKLFPSQIDVNTIFEASVGPLYVTTLFHRQADVAEGNSEPPEAVGVIPSPSSRPTLLAKRLLQLVICMQQLSPRFNRPLPSLRASMLRTMEEIVDGVDKFISANRVVSTLEGLECLLLLGYWQQNAGNLRKAWLIFRQALSVGQLMGIDAGAVAPPDTSFSTRYPPSPQMLWFRSVACDRYLSLLLDLPAGSHDNSFAAQQLTVRDSPSEKLEKLHAVVSEKMIERNNSTQVEAYSLTQLISSDLMAGQGLMGDSWWEVPLVNTEQSPACALEAAGRLIMQMSHHLLLVLLHIPYLLRNPLFPHDWQNSKTICTKSSRNILDRFRVFRSFNDSAYACRHVDYAALVAAMTLLVSHTQHLEGRDPTNDQNMHRITDRALIITVKDRMKHLSYLNGDKFFEESTNVIERLLPLLSSPETESLTSDPQYSPSVELKIPYFGTIAIVVPPVRASVQKAQAMERVEAPAPRMDGVTLSAGFCHPESNDLESLVPVQFHPQDQRSSFSAVDVMAGADEWAMQGIDATYWALLQCNGVFDTSLESDEGSDELRPKCTVLNILEEKNNGPDSC</sequence>
<dbReference type="Pfam" id="PF00083">
    <property type="entry name" value="Sugar_tr"/>
    <property type="match status" value="1"/>
</dbReference>
<dbReference type="PROSITE" id="PS00216">
    <property type="entry name" value="SUGAR_TRANSPORT_1"/>
    <property type="match status" value="1"/>
</dbReference>
<dbReference type="GO" id="GO:0016020">
    <property type="term" value="C:membrane"/>
    <property type="evidence" value="ECO:0007669"/>
    <property type="project" value="UniProtKB-SubCell"/>
</dbReference>
<dbReference type="CDD" id="cd00067">
    <property type="entry name" value="GAL4"/>
    <property type="match status" value="1"/>
</dbReference>
<dbReference type="Gene3D" id="1.20.1250.20">
    <property type="entry name" value="MFS general substrate transporter like domains"/>
    <property type="match status" value="1"/>
</dbReference>
<gene>
    <name evidence="13" type="ORF">C2S_11746</name>
</gene>
<feature type="transmembrane region" description="Helical" evidence="10">
    <location>
        <begin position="54"/>
        <end position="71"/>
    </location>
</feature>
<dbReference type="InterPro" id="IPR005829">
    <property type="entry name" value="Sugar_transporter_CS"/>
</dbReference>
<dbReference type="PANTHER" id="PTHR47840:SF1">
    <property type="entry name" value="ZN(II)2CYS6 TRANSCRIPTION FACTOR (EUROFUNG)"/>
    <property type="match status" value="1"/>
</dbReference>
<evidence type="ECO:0008006" key="15">
    <source>
        <dbReference type="Google" id="ProtNLM"/>
    </source>
</evidence>
<evidence type="ECO:0000256" key="7">
    <source>
        <dbReference type="ARBA" id="ARBA00023136"/>
    </source>
</evidence>
<feature type="transmembrane region" description="Helical" evidence="10">
    <location>
        <begin position="97"/>
        <end position="119"/>
    </location>
</feature>
<dbReference type="SUPFAM" id="SSF103473">
    <property type="entry name" value="MFS general substrate transporter"/>
    <property type="match status" value="1"/>
</dbReference>
<feature type="transmembrane region" description="Helical" evidence="10">
    <location>
        <begin position="148"/>
        <end position="171"/>
    </location>
</feature>
<dbReference type="InterPro" id="IPR036864">
    <property type="entry name" value="Zn2-C6_fun-type_DNA-bd_sf"/>
</dbReference>
<dbReference type="PANTHER" id="PTHR47840">
    <property type="entry name" value="ZN(II)2CYS6 TRANSCRIPTION FACTOR (EUROFUNG)-RELATED"/>
    <property type="match status" value="1"/>
</dbReference>
<dbReference type="PROSITE" id="PS50850">
    <property type="entry name" value="MFS"/>
    <property type="match status" value="1"/>
</dbReference>
<dbReference type="SMART" id="SM00066">
    <property type="entry name" value="GAL4"/>
    <property type="match status" value="1"/>
</dbReference>
<dbReference type="GO" id="GO:0008270">
    <property type="term" value="F:zinc ion binding"/>
    <property type="evidence" value="ECO:0007669"/>
    <property type="project" value="InterPro"/>
</dbReference>
<comment type="subcellular location">
    <subcellularLocation>
        <location evidence="1">Membrane</location>
        <topology evidence="1">Multi-pass membrane protein</topology>
    </subcellularLocation>
</comment>
<dbReference type="InterPro" id="IPR003663">
    <property type="entry name" value="Sugar/inositol_transpt"/>
</dbReference>
<dbReference type="NCBIfam" id="TIGR00879">
    <property type="entry name" value="SP"/>
    <property type="match status" value="1"/>
</dbReference>
<evidence type="ECO:0000313" key="13">
    <source>
        <dbReference type="EMBL" id="VTT80397.1"/>
    </source>
</evidence>
<dbReference type="PROSITE" id="PS50048">
    <property type="entry name" value="ZN2_CY6_FUNGAL_2"/>
    <property type="match status" value="1"/>
</dbReference>
<organism evidence="13 14">
    <name type="scientific">Fusarium fujikuroi</name>
    <name type="common">Bakanae and foot rot disease fungus</name>
    <name type="synonym">Gibberella fujikuroi</name>
    <dbReference type="NCBI Taxonomy" id="5127"/>
    <lineage>
        <taxon>Eukaryota</taxon>
        <taxon>Fungi</taxon>
        <taxon>Dikarya</taxon>
        <taxon>Ascomycota</taxon>
        <taxon>Pezizomycotina</taxon>
        <taxon>Sordariomycetes</taxon>
        <taxon>Hypocreomycetidae</taxon>
        <taxon>Hypocreales</taxon>
        <taxon>Nectriaceae</taxon>
        <taxon>Fusarium</taxon>
        <taxon>Fusarium fujikuroi species complex</taxon>
    </lineage>
</organism>
<keyword evidence="4 10" id="KW-0812">Transmembrane</keyword>
<protein>
    <recommendedName>
        <fullName evidence="15">Lactose permease</fullName>
    </recommendedName>
</protein>
<dbReference type="Pfam" id="PF00172">
    <property type="entry name" value="Zn_clus"/>
    <property type="match status" value="1"/>
</dbReference>
<keyword evidence="7 10" id="KW-0472">Membrane</keyword>
<dbReference type="InterPro" id="IPR005828">
    <property type="entry name" value="MFS_sugar_transport-like"/>
</dbReference>
<feature type="domain" description="Zn(2)-C6 fungal-type" evidence="11">
    <location>
        <begin position="585"/>
        <end position="616"/>
    </location>
</feature>
<dbReference type="CDD" id="cd12148">
    <property type="entry name" value="fungal_TF_MHR"/>
    <property type="match status" value="1"/>
</dbReference>
<evidence type="ECO:0000256" key="9">
    <source>
        <dbReference type="ARBA" id="ARBA00023242"/>
    </source>
</evidence>
<evidence type="ECO:0000256" key="4">
    <source>
        <dbReference type="ARBA" id="ARBA00022692"/>
    </source>
</evidence>
<reference evidence="13" key="1">
    <citation type="submission" date="2019-05" db="EMBL/GenBank/DDBJ databases">
        <authorList>
            <person name="Piombo E."/>
        </authorList>
    </citation>
    <scope>NUCLEOTIDE SEQUENCE</scope>
    <source>
        <strain evidence="13">C2S</strain>
    </source>
</reference>
<evidence type="ECO:0000313" key="14">
    <source>
        <dbReference type="Proteomes" id="UP000760494"/>
    </source>
</evidence>
<comment type="caution">
    <text evidence="13">The sequence shown here is derived from an EMBL/GenBank/DDBJ whole genome shotgun (WGS) entry which is preliminary data.</text>
</comment>
<evidence type="ECO:0000256" key="8">
    <source>
        <dbReference type="ARBA" id="ARBA00023163"/>
    </source>
</evidence>
<keyword evidence="6" id="KW-0805">Transcription regulation</keyword>
<dbReference type="FunFam" id="1.20.1250.20:FF:000117">
    <property type="entry name" value="MFS hexose transporter"/>
    <property type="match status" value="1"/>
</dbReference>
<evidence type="ECO:0000259" key="11">
    <source>
        <dbReference type="PROSITE" id="PS50048"/>
    </source>
</evidence>
<keyword evidence="9" id="KW-0539">Nucleus</keyword>
<evidence type="ECO:0000256" key="6">
    <source>
        <dbReference type="ARBA" id="ARBA00023015"/>
    </source>
</evidence>
<evidence type="ECO:0000259" key="12">
    <source>
        <dbReference type="PROSITE" id="PS50850"/>
    </source>
</evidence>
<dbReference type="EMBL" id="CABFJX010000402">
    <property type="protein sequence ID" value="VTT80397.1"/>
    <property type="molecule type" value="Genomic_DNA"/>
</dbReference>
<evidence type="ECO:0000256" key="3">
    <source>
        <dbReference type="ARBA" id="ARBA00022448"/>
    </source>
</evidence>
<evidence type="ECO:0000256" key="2">
    <source>
        <dbReference type="ARBA" id="ARBA00010992"/>
    </source>
</evidence>
<dbReference type="PROSITE" id="PS00463">
    <property type="entry name" value="ZN2_CY6_FUNGAL_1"/>
    <property type="match status" value="1"/>
</dbReference>
<feature type="transmembrane region" description="Helical" evidence="10">
    <location>
        <begin position="183"/>
        <end position="204"/>
    </location>
</feature>
<feature type="transmembrane region" description="Helical" evidence="10">
    <location>
        <begin position="347"/>
        <end position="364"/>
    </location>
</feature>
<accession>A0A9Q9RYX1</accession>
<proteinExistence type="inferred from homology"/>
<dbReference type="InterPro" id="IPR020846">
    <property type="entry name" value="MFS_dom"/>
</dbReference>
<feature type="transmembrane region" description="Helical" evidence="10">
    <location>
        <begin position="305"/>
        <end position="327"/>
    </location>
</feature>
<evidence type="ECO:0000256" key="1">
    <source>
        <dbReference type="ARBA" id="ARBA00004141"/>
    </source>
</evidence>
<comment type="similarity">
    <text evidence="2">Belongs to the major facilitator superfamily. Sugar transporter (TC 2.A.1.1) family.</text>
</comment>
<dbReference type="SUPFAM" id="SSF57701">
    <property type="entry name" value="Zn2/Cys6 DNA-binding domain"/>
    <property type="match status" value="1"/>
</dbReference>